<comment type="caution">
    <text evidence="2">The sequence shown here is derived from an EMBL/GenBank/DDBJ whole genome shotgun (WGS) entry which is preliminary data.</text>
</comment>
<organism evidence="2 3">
    <name type="scientific">Gossypium stocksii</name>
    <dbReference type="NCBI Taxonomy" id="47602"/>
    <lineage>
        <taxon>Eukaryota</taxon>
        <taxon>Viridiplantae</taxon>
        <taxon>Streptophyta</taxon>
        <taxon>Embryophyta</taxon>
        <taxon>Tracheophyta</taxon>
        <taxon>Spermatophyta</taxon>
        <taxon>Magnoliopsida</taxon>
        <taxon>eudicotyledons</taxon>
        <taxon>Gunneridae</taxon>
        <taxon>Pentapetalae</taxon>
        <taxon>rosids</taxon>
        <taxon>malvids</taxon>
        <taxon>Malvales</taxon>
        <taxon>Malvaceae</taxon>
        <taxon>Malvoideae</taxon>
        <taxon>Gossypium</taxon>
    </lineage>
</organism>
<dbReference type="GO" id="GO:0016881">
    <property type="term" value="F:acid-amino acid ligase activity"/>
    <property type="evidence" value="ECO:0007669"/>
    <property type="project" value="TreeGrafter"/>
</dbReference>
<protein>
    <submittedName>
        <fullName evidence="2">Uncharacterized protein</fullName>
    </submittedName>
</protein>
<evidence type="ECO:0000256" key="1">
    <source>
        <dbReference type="SAM" id="Coils"/>
    </source>
</evidence>
<keyword evidence="1" id="KW-0175">Coiled coil</keyword>
<evidence type="ECO:0000313" key="3">
    <source>
        <dbReference type="Proteomes" id="UP000828251"/>
    </source>
</evidence>
<sequence>MASEKEIKEIHENGMNILEDLTNNVQEIQEQVLEEILKSNAGTEYLSRFFPNGEADNQSFKTNVLPIISYEHIKPYIDRIASGETSSILLAYRIIQFLLSTGTSGGQPKLIPMTAESFEKRMSDLLLSDLVT</sequence>
<dbReference type="GO" id="GO:0005737">
    <property type="term" value="C:cytoplasm"/>
    <property type="evidence" value="ECO:0007669"/>
    <property type="project" value="TreeGrafter"/>
</dbReference>
<dbReference type="EMBL" id="JAIQCV010000007">
    <property type="protein sequence ID" value="KAH1083958.1"/>
    <property type="molecule type" value="Genomic_DNA"/>
</dbReference>
<dbReference type="Pfam" id="PF03321">
    <property type="entry name" value="GH3"/>
    <property type="match status" value="1"/>
</dbReference>
<reference evidence="2 3" key="1">
    <citation type="journal article" date="2021" name="Plant Biotechnol. J.">
        <title>Multi-omics assisted identification of the key and species-specific regulatory components of drought-tolerant mechanisms in Gossypium stocksii.</title>
        <authorList>
            <person name="Yu D."/>
            <person name="Ke L."/>
            <person name="Zhang D."/>
            <person name="Wu Y."/>
            <person name="Sun Y."/>
            <person name="Mei J."/>
            <person name="Sun J."/>
            <person name="Sun Y."/>
        </authorList>
    </citation>
    <scope>NUCLEOTIDE SEQUENCE [LARGE SCALE GENOMIC DNA]</scope>
    <source>
        <strain evidence="3">cv. E1</strain>
        <tissue evidence="2">Leaf</tissue>
    </source>
</reference>
<gene>
    <name evidence="2" type="ORF">J1N35_023719</name>
</gene>
<proteinExistence type="predicted"/>
<dbReference type="InterPro" id="IPR004993">
    <property type="entry name" value="GH3"/>
</dbReference>
<dbReference type="Proteomes" id="UP000828251">
    <property type="component" value="Unassembled WGS sequence"/>
</dbReference>
<dbReference type="AlphaFoldDB" id="A0A9D3VJA1"/>
<dbReference type="OrthoDB" id="1915431at2759"/>
<dbReference type="PANTHER" id="PTHR31901">
    <property type="entry name" value="GH3 DOMAIN-CONTAINING PROTEIN"/>
    <property type="match status" value="1"/>
</dbReference>
<feature type="coiled-coil region" evidence="1">
    <location>
        <begin position="11"/>
        <end position="38"/>
    </location>
</feature>
<accession>A0A9D3VJA1</accession>
<name>A0A9D3VJA1_9ROSI</name>
<dbReference type="PANTHER" id="PTHR31901:SF95">
    <property type="entry name" value="INDOLE-3-ACETIC ACID-AMIDO SYNTHETASE GH3.17-LIKE"/>
    <property type="match status" value="1"/>
</dbReference>
<evidence type="ECO:0000313" key="2">
    <source>
        <dbReference type="EMBL" id="KAH1083958.1"/>
    </source>
</evidence>
<keyword evidence="3" id="KW-1185">Reference proteome</keyword>